<sequence length="174" mass="19769">MAKQRKLVVRARKVSYMNTGTQEVPVWTRMRGFTSLNKSKEALEYSRQYVDEYFETTDSVGMSEGIEFEFDQYTNDEPHKKIAKIFDDELVGDDANVEILTVDYSSMLTAESEMPKEYDGIQRTYTVIPDGEGDGTESYKYSGAFKAKTAIKKVKVTAPQHDKSEVVTIGTKEL</sequence>
<name>H3NPC7_9FIRM</name>
<dbReference type="STRING" id="883114.HMPREF9709_01188"/>
<proteinExistence type="predicted"/>
<dbReference type="Proteomes" id="UP000004191">
    <property type="component" value="Unassembled WGS sequence"/>
</dbReference>
<evidence type="ECO:0000313" key="1">
    <source>
        <dbReference type="EMBL" id="EHR33440.1"/>
    </source>
</evidence>
<dbReference type="HOGENOM" id="CLU_1545635_0_0_9"/>
<dbReference type="OrthoDB" id="2066423at2"/>
<gene>
    <name evidence="1" type="ORF">HMPREF9709_01188</name>
</gene>
<dbReference type="eggNOG" id="ENOG5032UD9">
    <property type="taxonomic scope" value="Bacteria"/>
</dbReference>
<comment type="caution">
    <text evidence="1">The sequence shown here is derived from an EMBL/GenBank/DDBJ whole genome shotgun (WGS) entry which is preliminary data.</text>
</comment>
<reference evidence="1 2" key="1">
    <citation type="submission" date="2012-01" db="EMBL/GenBank/DDBJ databases">
        <title>The Genome Sequence of Helcococcus kunzii ATCC 51366.</title>
        <authorList>
            <consortium name="The Broad Institute Genome Sequencing Platform"/>
            <person name="Earl A."/>
            <person name="Ward D."/>
            <person name="Feldgarden M."/>
            <person name="Gevers D."/>
            <person name="Huys G."/>
            <person name="Young S.K."/>
            <person name="Zeng Q."/>
            <person name="Gargeya S."/>
            <person name="Fitzgerald M."/>
            <person name="Haas B."/>
            <person name="Abouelleil A."/>
            <person name="Alvarado L."/>
            <person name="Arachchi H.M."/>
            <person name="Berlin A."/>
            <person name="Chapman S.B."/>
            <person name="Gearin G."/>
            <person name="Goldberg J."/>
            <person name="Griggs A."/>
            <person name="Gujja S."/>
            <person name="Hansen M."/>
            <person name="Heiman D."/>
            <person name="Howarth C."/>
            <person name="Larimer J."/>
            <person name="Lui A."/>
            <person name="MacDonald P.J.P."/>
            <person name="McCowen C."/>
            <person name="Montmayeur A."/>
            <person name="Murphy C."/>
            <person name="Neiman D."/>
            <person name="Pearson M."/>
            <person name="Priest M."/>
            <person name="Roberts A."/>
            <person name="Saif S."/>
            <person name="Shea T."/>
            <person name="Sisk P."/>
            <person name="Stolte C."/>
            <person name="Sykes S."/>
            <person name="Wortman J."/>
            <person name="Nusbaum C."/>
            <person name="Birren B."/>
        </authorList>
    </citation>
    <scope>NUCLEOTIDE SEQUENCE [LARGE SCALE GENOMIC DNA]</scope>
    <source>
        <strain evidence="1 2">ATCC 51366</strain>
    </source>
</reference>
<evidence type="ECO:0000313" key="2">
    <source>
        <dbReference type="Proteomes" id="UP000004191"/>
    </source>
</evidence>
<dbReference type="AlphaFoldDB" id="H3NPC7"/>
<dbReference type="RefSeq" id="WP_005398703.1">
    <property type="nucleotide sequence ID" value="NZ_JH601088.1"/>
</dbReference>
<dbReference type="GeneID" id="96999171"/>
<protein>
    <recommendedName>
        <fullName evidence="3">TP901-1 family phage major tail protein</fullName>
    </recommendedName>
</protein>
<dbReference type="EMBL" id="AGEI01000023">
    <property type="protein sequence ID" value="EHR33440.1"/>
    <property type="molecule type" value="Genomic_DNA"/>
</dbReference>
<evidence type="ECO:0008006" key="3">
    <source>
        <dbReference type="Google" id="ProtNLM"/>
    </source>
</evidence>
<accession>H3NPC7</accession>
<keyword evidence="2" id="KW-1185">Reference proteome</keyword>
<organism evidence="1 2">
    <name type="scientific">Helcococcus kunzii ATCC 51366</name>
    <dbReference type="NCBI Taxonomy" id="883114"/>
    <lineage>
        <taxon>Bacteria</taxon>
        <taxon>Bacillati</taxon>
        <taxon>Bacillota</taxon>
        <taxon>Tissierellia</taxon>
        <taxon>Tissierellales</taxon>
        <taxon>Peptoniphilaceae</taxon>
        <taxon>Helcococcus</taxon>
    </lineage>
</organism>